<accession>A0A154P2F5</accession>
<dbReference type="EMBL" id="KQ434806">
    <property type="protein sequence ID" value="KZC06119.1"/>
    <property type="molecule type" value="Genomic_DNA"/>
</dbReference>
<evidence type="ECO:0000313" key="1">
    <source>
        <dbReference type="EMBL" id="KZC06119.1"/>
    </source>
</evidence>
<keyword evidence="2" id="KW-1185">Reference proteome</keyword>
<sequence length="81" mass="9237">MDSSSVFPIKVQKNHAGNTPSERLESIPFVLVFLHLFHFLDTSKHVSRELPRKKRETKLGHLFSFPIRRRSLPAALVAGQS</sequence>
<organism evidence="1 2">
    <name type="scientific">Dufourea novaeangliae</name>
    <name type="common">Sweat bee</name>
    <dbReference type="NCBI Taxonomy" id="178035"/>
    <lineage>
        <taxon>Eukaryota</taxon>
        <taxon>Metazoa</taxon>
        <taxon>Ecdysozoa</taxon>
        <taxon>Arthropoda</taxon>
        <taxon>Hexapoda</taxon>
        <taxon>Insecta</taxon>
        <taxon>Pterygota</taxon>
        <taxon>Neoptera</taxon>
        <taxon>Endopterygota</taxon>
        <taxon>Hymenoptera</taxon>
        <taxon>Apocrita</taxon>
        <taxon>Aculeata</taxon>
        <taxon>Apoidea</taxon>
        <taxon>Anthophila</taxon>
        <taxon>Halictidae</taxon>
        <taxon>Rophitinae</taxon>
        <taxon>Dufourea</taxon>
    </lineage>
</organism>
<evidence type="ECO:0000313" key="2">
    <source>
        <dbReference type="Proteomes" id="UP000076502"/>
    </source>
</evidence>
<gene>
    <name evidence="1" type="ORF">WN55_07581</name>
</gene>
<proteinExistence type="predicted"/>
<protein>
    <submittedName>
        <fullName evidence="1">Uncharacterized protein</fullName>
    </submittedName>
</protein>
<dbReference type="AlphaFoldDB" id="A0A154P2F5"/>
<name>A0A154P2F5_DUFNO</name>
<reference evidence="1 2" key="1">
    <citation type="submission" date="2015-07" db="EMBL/GenBank/DDBJ databases">
        <title>The genome of Dufourea novaeangliae.</title>
        <authorList>
            <person name="Pan H."/>
            <person name="Kapheim K."/>
        </authorList>
    </citation>
    <scope>NUCLEOTIDE SEQUENCE [LARGE SCALE GENOMIC DNA]</scope>
    <source>
        <strain evidence="1">0120121106</strain>
        <tissue evidence="1">Whole body</tissue>
    </source>
</reference>
<dbReference type="Proteomes" id="UP000076502">
    <property type="component" value="Unassembled WGS sequence"/>
</dbReference>